<name>A0ABQ6JRU8_9MICO</name>
<accession>A0ABQ6JRU8</accession>
<dbReference type="InterPro" id="IPR050552">
    <property type="entry name" value="LacD_aldolase"/>
</dbReference>
<dbReference type="SUPFAM" id="SSF51569">
    <property type="entry name" value="Aldolase"/>
    <property type="match status" value="1"/>
</dbReference>
<dbReference type="PANTHER" id="PTHR39340">
    <property type="entry name" value="SULFOFRUCTOSEPHOSPHATE ALDOLASE"/>
    <property type="match status" value="1"/>
</dbReference>
<dbReference type="Pfam" id="PF01791">
    <property type="entry name" value="DeoC"/>
    <property type="match status" value="1"/>
</dbReference>
<dbReference type="PANTHER" id="PTHR39340:SF1">
    <property type="entry name" value="SULFOFRUCTOSEPHOSPHATE ALDOLASE"/>
    <property type="match status" value="1"/>
</dbReference>
<dbReference type="Gene3D" id="3.20.20.70">
    <property type="entry name" value="Aldolase class I"/>
    <property type="match status" value="1"/>
</dbReference>
<gene>
    <name evidence="3" type="primary">yihT</name>
    <name evidence="3" type="ORF">GCM10025869_15610</name>
</gene>
<comment type="similarity">
    <text evidence="1">Belongs to the aldolase LacD family.</text>
</comment>
<dbReference type="InterPro" id="IPR013785">
    <property type="entry name" value="Aldolase_TIM"/>
</dbReference>
<organism evidence="3 4">
    <name type="scientific">Homoserinibacter gongjuensis</name>
    <dbReference type="NCBI Taxonomy" id="1162968"/>
    <lineage>
        <taxon>Bacteria</taxon>
        <taxon>Bacillati</taxon>
        <taxon>Actinomycetota</taxon>
        <taxon>Actinomycetes</taxon>
        <taxon>Micrococcales</taxon>
        <taxon>Microbacteriaceae</taxon>
        <taxon>Homoserinibacter</taxon>
    </lineage>
</organism>
<evidence type="ECO:0000313" key="3">
    <source>
        <dbReference type="EMBL" id="GMA91032.1"/>
    </source>
</evidence>
<proteinExistence type="inferred from homology"/>
<sequence>MTIPQPTLSAIARPSGGFAMIAMDQRESLRHMFDLAGAGRPADEVLIDFKRAVASELSHLASGFLVDRDFGGLGILGDGLVPPHCGFILAADALTQEPGGPVEETGLDDAALDDARTDGVAAIKLLIIWRRDAHREARIALAERFVAEARERGVLSVLEPVVRATPEELADGSWDAEAAIREAARELSPLGSSLYKVQVPLAGTGNAAEQLAASEQLARDITGPWVVLSQGVALDRFPDAVEAACRAGASGFLAGRALWSDVVGAGDVPAALRERSRPRLERLVEIVDTHARPWTEA</sequence>
<keyword evidence="4" id="KW-1185">Reference proteome</keyword>
<evidence type="ECO:0000256" key="2">
    <source>
        <dbReference type="ARBA" id="ARBA00023239"/>
    </source>
</evidence>
<evidence type="ECO:0000313" key="4">
    <source>
        <dbReference type="Proteomes" id="UP001157069"/>
    </source>
</evidence>
<dbReference type="EMBL" id="BSVA01000001">
    <property type="protein sequence ID" value="GMA91032.1"/>
    <property type="molecule type" value="Genomic_DNA"/>
</dbReference>
<evidence type="ECO:0000256" key="1">
    <source>
        <dbReference type="ARBA" id="ARBA00008679"/>
    </source>
</evidence>
<comment type="caution">
    <text evidence="3">The sequence shown here is derived from an EMBL/GenBank/DDBJ whole genome shotgun (WGS) entry which is preliminary data.</text>
</comment>
<reference evidence="4" key="1">
    <citation type="journal article" date="2019" name="Int. J. Syst. Evol. Microbiol.">
        <title>The Global Catalogue of Microorganisms (GCM) 10K type strain sequencing project: providing services to taxonomists for standard genome sequencing and annotation.</title>
        <authorList>
            <consortium name="The Broad Institute Genomics Platform"/>
            <consortium name="The Broad Institute Genome Sequencing Center for Infectious Disease"/>
            <person name="Wu L."/>
            <person name="Ma J."/>
        </authorList>
    </citation>
    <scope>NUCLEOTIDE SEQUENCE [LARGE SCALE GENOMIC DNA]</scope>
    <source>
        <strain evidence="4">NBRC 108755</strain>
    </source>
</reference>
<dbReference type="SMART" id="SM01133">
    <property type="entry name" value="DeoC"/>
    <property type="match status" value="1"/>
</dbReference>
<dbReference type="Proteomes" id="UP001157069">
    <property type="component" value="Unassembled WGS sequence"/>
</dbReference>
<protein>
    <submittedName>
        <fullName evidence="3">Aldolase</fullName>
    </submittedName>
</protein>
<dbReference type="RefSeq" id="WP_284299148.1">
    <property type="nucleotide sequence ID" value="NZ_BSVA01000001.1"/>
</dbReference>
<dbReference type="InterPro" id="IPR002915">
    <property type="entry name" value="DeoC/FbaB/LacD_aldolase"/>
</dbReference>
<keyword evidence="2" id="KW-0456">Lyase</keyword>